<accession>A0A382DN37</accession>
<feature type="domain" description="YHYH" evidence="1">
    <location>
        <begin position="497"/>
        <end position="572"/>
    </location>
</feature>
<feature type="non-terminal residue" evidence="2">
    <location>
        <position position="1"/>
    </location>
</feature>
<dbReference type="InterPro" id="IPR025924">
    <property type="entry name" value="YHYH_dom"/>
</dbReference>
<gene>
    <name evidence="2" type="ORF">METZ01_LOCUS192730</name>
</gene>
<evidence type="ECO:0000313" key="2">
    <source>
        <dbReference type="EMBL" id="SVB39876.1"/>
    </source>
</evidence>
<dbReference type="Pfam" id="PF14240">
    <property type="entry name" value="YHYH"/>
    <property type="match status" value="1"/>
</dbReference>
<protein>
    <recommendedName>
        <fullName evidence="1">YHYH domain-containing protein</fullName>
    </recommendedName>
</protein>
<reference evidence="2" key="1">
    <citation type="submission" date="2018-05" db="EMBL/GenBank/DDBJ databases">
        <authorList>
            <person name="Lanie J.A."/>
            <person name="Ng W.-L."/>
            <person name="Kazmierczak K.M."/>
            <person name="Andrzejewski T.M."/>
            <person name="Davidsen T.M."/>
            <person name="Wayne K.J."/>
            <person name="Tettelin H."/>
            <person name="Glass J.I."/>
            <person name="Rusch D."/>
            <person name="Podicherti R."/>
            <person name="Tsui H.-C.T."/>
            <person name="Winkler M.E."/>
        </authorList>
    </citation>
    <scope>NUCLEOTIDE SEQUENCE</scope>
</reference>
<sequence>KLPAIDSTLNLYEEWAFRVGEYGSVASSQVIEIKLNEDEYTDNPEVIEIINSNEQYKDTHITHRPTDLYQKPLEPRQFDKNVFKKLAEDISTRDNLPNAGYVRLDDAQHKVLSLDQWVPNNLVSISEIINVETQLIGKKSYTTTNGTIVTLTNGMVVQFVGSTTLPASYRTGEYIVTGVDDAIEITLKSKYLNNFEIGDKVWVANSDTYPPTYAENTNHWNVYRISNTHNAPTTISTLAVNEIVVTFINSVGSILENEYIVLRRCINSIDSSKDYSGIYKVKTNLSSTGVSALVLHANTDYSSAFDTLTASPELVAGEFLSLESARYTTTSALLNRTEPTFGWEDGDYAWIDNHNSTNKWSVLEKKDPYTLGKELYPNSKTTNTGFGQGVAGNSDLSTILVGAVYDTTSAGNIEQWTRDVTAIFDVTSIFVSDISSLSSGTLSASGYLLTITSDGLPQPSTFGTFPTVDGKNPNRILPRIYEHTINLRVGTNTTANPQVATPLGGTGIAANGVIIANPSATATLPNDNGPAKGVAPPEFEWNAVANPTAVGMDASHGHPQEDDQYHYHSGKFLSQWDYHVYQANSYYQDTNYS</sequence>
<evidence type="ECO:0000259" key="1">
    <source>
        <dbReference type="Pfam" id="PF14240"/>
    </source>
</evidence>
<proteinExistence type="predicted"/>
<organism evidence="2">
    <name type="scientific">marine metagenome</name>
    <dbReference type="NCBI Taxonomy" id="408172"/>
    <lineage>
        <taxon>unclassified sequences</taxon>
        <taxon>metagenomes</taxon>
        <taxon>ecological metagenomes</taxon>
    </lineage>
</organism>
<feature type="non-terminal residue" evidence="2">
    <location>
        <position position="593"/>
    </location>
</feature>
<name>A0A382DN37_9ZZZZ</name>
<dbReference type="EMBL" id="UINC01040257">
    <property type="protein sequence ID" value="SVB39876.1"/>
    <property type="molecule type" value="Genomic_DNA"/>
</dbReference>
<dbReference type="AlphaFoldDB" id="A0A382DN37"/>